<organism evidence="1 2">
    <name type="scientific">Marinobacter zhanjiangensis</name>
    <dbReference type="NCBI Taxonomy" id="578215"/>
    <lineage>
        <taxon>Bacteria</taxon>
        <taxon>Pseudomonadati</taxon>
        <taxon>Pseudomonadota</taxon>
        <taxon>Gammaproteobacteria</taxon>
        <taxon>Pseudomonadales</taxon>
        <taxon>Marinobacteraceae</taxon>
        <taxon>Marinobacter</taxon>
    </lineage>
</organism>
<dbReference type="EMBL" id="BMXV01000001">
    <property type="protein sequence ID" value="GGY60470.1"/>
    <property type="molecule type" value="Genomic_DNA"/>
</dbReference>
<keyword evidence="2" id="KW-1185">Reference proteome</keyword>
<dbReference type="Proteomes" id="UP000601597">
    <property type="component" value="Unassembled WGS sequence"/>
</dbReference>
<reference evidence="2" key="1">
    <citation type="journal article" date="2019" name="Int. J. Syst. Evol. Microbiol.">
        <title>The Global Catalogue of Microorganisms (GCM) 10K type strain sequencing project: providing services to taxonomists for standard genome sequencing and annotation.</title>
        <authorList>
            <consortium name="The Broad Institute Genomics Platform"/>
            <consortium name="The Broad Institute Genome Sequencing Center for Infectious Disease"/>
            <person name="Wu L."/>
            <person name="Ma J."/>
        </authorList>
    </citation>
    <scope>NUCLEOTIDE SEQUENCE [LARGE SCALE GENOMIC DNA]</scope>
    <source>
        <strain evidence="2">KCTC 22280</strain>
    </source>
</reference>
<proteinExistence type="predicted"/>
<sequence>MYGNFDGELSHTNQDAVAVKRTEIKRTPLAEMVLRSLEPESKLYRVRGGDNLLYFTVDSKGAKR</sequence>
<comment type="caution">
    <text evidence="1">The sequence shown here is derived from an EMBL/GenBank/DDBJ whole genome shotgun (WGS) entry which is preliminary data.</text>
</comment>
<protein>
    <submittedName>
        <fullName evidence="1">Uncharacterized protein</fullName>
    </submittedName>
</protein>
<gene>
    <name evidence="1" type="ORF">GCM10007071_03900</name>
</gene>
<evidence type="ECO:0000313" key="2">
    <source>
        <dbReference type="Proteomes" id="UP000601597"/>
    </source>
</evidence>
<name>A0ABQ3ANJ6_9GAMM</name>
<evidence type="ECO:0000313" key="1">
    <source>
        <dbReference type="EMBL" id="GGY60470.1"/>
    </source>
</evidence>
<accession>A0ABQ3ANJ6</accession>